<evidence type="ECO:0000313" key="3">
    <source>
        <dbReference type="EMBL" id="SHF50120.1"/>
    </source>
</evidence>
<sequence>MRCSKCGFVSFDYLDACKKCGTDLGAVRRELNLFDFRPEVPAFVAKAIEALTSPYVPQPEEALSDEAQEISLDVIDEIDLAAQASETDGELTLELLDEEDQQEVVLPEPEVDAAPEVSLGAADGDELVLDLGALEEADVQDTAASFSENELSLGIEPMDEAEEEGEVVYELDDEDQLAEESLDKLRRELESAEELMDRIEGPDEPDEGEDTVVVLEEDDQGVAVQEFVLESVDEQRAPEEEGAPLELDLGEFDEISEDETMDDDEAEQSSASGRVEVLPEEAGLVLELEDGLILEPDEDEEDEK</sequence>
<gene>
    <name evidence="3" type="ORF">SAMN02745206_02112</name>
</gene>
<reference evidence="4" key="1">
    <citation type="submission" date="2016-11" db="EMBL/GenBank/DDBJ databases">
        <authorList>
            <person name="Varghese N."/>
            <person name="Submissions S."/>
        </authorList>
    </citation>
    <scope>NUCLEOTIDE SEQUENCE [LARGE SCALE GENOMIC DNA]</scope>
    <source>
        <strain evidence="4">DSM 9756</strain>
    </source>
</reference>
<feature type="region of interest" description="Disordered" evidence="2">
    <location>
        <begin position="230"/>
        <end position="304"/>
    </location>
</feature>
<dbReference type="AlphaFoldDB" id="A0A1M5C617"/>
<evidence type="ECO:0000313" key="4">
    <source>
        <dbReference type="Proteomes" id="UP000184076"/>
    </source>
</evidence>
<name>A0A1M5C617_9BACT</name>
<dbReference type="OrthoDB" id="5432538at2"/>
<dbReference type="STRING" id="1121391.SAMN02745206_02112"/>
<dbReference type="RefSeq" id="WP_073039104.1">
    <property type="nucleotide sequence ID" value="NZ_FQVB01000019.1"/>
</dbReference>
<evidence type="ECO:0000256" key="1">
    <source>
        <dbReference type="SAM" id="Coils"/>
    </source>
</evidence>
<accession>A0A1M5C617</accession>
<keyword evidence="4" id="KW-1185">Reference proteome</keyword>
<dbReference type="Proteomes" id="UP000184076">
    <property type="component" value="Unassembled WGS sequence"/>
</dbReference>
<proteinExistence type="predicted"/>
<feature type="coiled-coil region" evidence="1">
    <location>
        <begin position="175"/>
        <end position="202"/>
    </location>
</feature>
<organism evidence="3 4">
    <name type="scientific">Desulfacinum infernum DSM 9756</name>
    <dbReference type="NCBI Taxonomy" id="1121391"/>
    <lineage>
        <taxon>Bacteria</taxon>
        <taxon>Pseudomonadati</taxon>
        <taxon>Thermodesulfobacteriota</taxon>
        <taxon>Syntrophobacteria</taxon>
        <taxon>Syntrophobacterales</taxon>
        <taxon>Syntrophobacteraceae</taxon>
        <taxon>Desulfacinum</taxon>
    </lineage>
</organism>
<keyword evidence="1" id="KW-0175">Coiled coil</keyword>
<evidence type="ECO:0000256" key="2">
    <source>
        <dbReference type="SAM" id="MobiDB-lite"/>
    </source>
</evidence>
<feature type="compositionally biased region" description="Acidic residues" evidence="2">
    <location>
        <begin position="287"/>
        <end position="304"/>
    </location>
</feature>
<feature type="compositionally biased region" description="Acidic residues" evidence="2">
    <location>
        <begin position="240"/>
        <end position="267"/>
    </location>
</feature>
<dbReference type="EMBL" id="FQVB01000019">
    <property type="protein sequence ID" value="SHF50120.1"/>
    <property type="molecule type" value="Genomic_DNA"/>
</dbReference>
<protein>
    <submittedName>
        <fullName evidence="3">Uncharacterized protein</fullName>
    </submittedName>
</protein>